<dbReference type="AlphaFoldDB" id="A0A7X3MX70"/>
<dbReference type="InterPro" id="IPR020084">
    <property type="entry name" value="NUDIX_hydrolase_CS"/>
</dbReference>
<dbReference type="GO" id="GO:0019693">
    <property type="term" value="P:ribose phosphate metabolic process"/>
    <property type="evidence" value="ECO:0007669"/>
    <property type="project" value="TreeGrafter"/>
</dbReference>
<comment type="cofactor">
    <cofactor evidence="1">
        <name>Mg(2+)</name>
        <dbReference type="ChEBI" id="CHEBI:18420"/>
    </cofactor>
</comment>
<dbReference type="SUPFAM" id="SSF55811">
    <property type="entry name" value="Nudix"/>
    <property type="match status" value="1"/>
</dbReference>
<dbReference type="InterPro" id="IPR000086">
    <property type="entry name" value="NUDIX_hydrolase_dom"/>
</dbReference>
<sequence>MSATSERSYRPNVGIALFNARGQVLIARRLGDSGPETIAPGHEWQMPQGGIDAGEDPLAAAWRELQEETNVTRAVYLGETEGWLAYDFPPYDGPPHHLSPFRGQRQKWFALRFTGEESEIDVTLTHGSTVPEFAEWRWQELADVPALVVPFKRAVYAGVAEAFARFAVSPEPVARSA</sequence>
<accession>A0A7X3MX70</accession>
<proteinExistence type="inferred from homology"/>
<dbReference type="EC" id="3.6.1.-" evidence="3"/>
<organism evidence="5 6">
    <name type="scientific">Microvirga makkahensis</name>
    <dbReference type="NCBI Taxonomy" id="1128670"/>
    <lineage>
        <taxon>Bacteria</taxon>
        <taxon>Pseudomonadati</taxon>
        <taxon>Pseudomonadota</taxon>
        <taxon>Alphaproteobacteria</taxon>
        <taxon>Hyphomicrobiales</taxon>
        <taxon>Methylobacteriaceae</taxon>
        <taxon>Microvirga</taxon>
    </lineage>
</organism>
<dbReference type="Proteomes" id="UP000436483">
    <property type="component" value="Unassembled WGS sequence"/>
</dbReference>
<evidence type="ECO:0000313" key="6">
    <source>
        <dbReference type="Proteomes" id="UP000436483"/>
    </source>
</evidence>
<comment type="similarity">
    <text evidence="3">Belongs to the Nudix hydrolase family. RppH subfamily.</text>
</comment>
<dbReference type="CDD" id="cd03671">
    <property type="entry name" value="NUDIX_Ap4A_hydrolase_plant_like"/>
    <property type="match status" value="1"/>
</dbReference>
<feature type="short sequence motif" description="Nudix box" evidence="3">
    <location>
        <begin position="49"/>
        <end position="70"/>
    </location>
</feature>
<dbReference type="NCBIfam" id="NF001938">
    <property type="entry name" value="PRK00714.1-5"/>
    <property type="match status" value="1"/>
</dbReference>
<keyword evidence="2 3" id="KW-0378">Hydrolase</keyword>
<evidence type="ECO:0000313" key="5">
    <source>
        <dbReference type="EMBL" id="MXQ14683.1"/>
    </source>
</evidence>
<dbReference type="PANTHER" id="PTHR11839">
    <property type="entry name" value="UDP/ADP-SUGAR PYROPHOSPHATASE"/>
    <property type="match status" value="1"/>
</dbReference>
<dbReference type="PANTHER" id="PTHR11839:SF22">
    <property type="entry name" value="NUDIX HYDROLASE 26, CHLOROPLASTIC"/>
    <property type="match status" value="1"/>
</dbReference>
<feature type="domain" description="Nudix hydrolase" evidence="4">
    <location>
        <begin position="8"/>
        <end position="161"/>
    </location>
</feature>
<dbReference type="HAMAP" id="MF_00298">
    <property type="entry name" value="Nudix_RppH"/>
    <property type="match status" value="1"/>
</dbReference>
<keyword evidence="6" id="KW-1185">Reference proteome</keyword>
<evidence type="ECO:0000256" key="3">
    <source>
        <dbReference type="HAMAP-Rule" id="MF_00298"/>
    </source>
</evidence>
<comment type="function">
    <text evidence="3">Accelerates the degradation of transcripts by removing pyrophosphate from the 5'-end of triphosphorylated RNA, leading to a more labile monophosphorylated state that can stimulate subsequent ribonuclease cleavage.</text>
</comment>
<dbReference type="Gene3D" id="3.90.79.10">
    <property type="entry name" value="Nucleoside Triphosphate Pyrophosphohydrolase"/>
    <property type="match status" value="1"/>
</dbReference>
<dbReference type="GO" id="GO:0034432">
    <property type="term" value="F:bis(5'-adenosyl)-pentaphosphatase activity"/>
    <property type="evidence" value="ECO:0007669"/>
    <property type="project" value="TreeGrafter"/>
</dbReference>
<reference evidence="5 6" key="2">
    <citation type="submission" date="2020-01" db="EMBL/GenBank/DDBJ databases">
        <title>Microvirga sp. nov., an arsenate reduction bacterium isolated from Tibet hotspring sediments.</title>
        <authorList>
            <person name="Xian W.-D."/>
            <person name="Li W.-J."/>
        </authorList>
    </citation>
    <scope>NUCLEOTIDE SEQUENCE [LARGE SCALE GENOMIC DNA]</scope>
    <source>
        <strain evidence="5 6">KCTC 23863</strain>
    </source>
</reference>
<gene>
    <name evidence="3" type="primary">rppH</name>
    <name evidence="3" type="synonym">nudH</name>
    <name evidence="5" type="ORF">GR328_25195</name>
</gene>
<dbReference type="RefSeq" id="WP_160888400.1">
    <property type="nucleotide sequence ID" value="NZ_WURB01000042.1"/>
</dbReference>
<comment type="cofactor">
    <cofactor evidence="3">
        <name>a divalent metal cation</name>
        <dbReference type="ChEBI" id="CHEBI:60240"/>
    </cofactor>
</comment>
<dbReference type="InterPro" id="IPR022927">
    <property type="entry name" value="RppH"/>
</dbReference>
<dbReference type="GO" id="GO:0008893">
    <property type="term" value="F:guanosine-3',5'-bis(diphosphate) 3'-diphosphatase activity"/>
    <property type="evidence" value="ECO:0007669"/>
    <property type="project" value="TreeGrafter"/>
</dbReference>
<dbReference type="PROSITE" id="PS00893">
    <property type="entry name" value="NUDIX_BOX"/>
    <property type="match status" value="1"/>
</dbReference>
<reference evidence="5 6" key="1">
    <citation type="submission" date="2019-12" db="EMBL/GenBank/DDBJ databases">
        <authorList>
            <person name="Yuan C.-G."/>
        </authorList>
    </citation>
    <scope>NUCLEOTIDE SEQUENCE [LARGE SCALE GENOMIC DNA]</scope>
    <source>
        <strain evidence="5 6">KCTC 23863</strain>
    </source>
</reference>
<dbReference type="Pfam" id="PF00293">
    <property type="entry name" value="NUDIX"/>
    <property type="match status" value="1"/>
</dbReference>
<dbReference type="EMBL" id="WURB01000042">
    <property type="protein sequence ID" value="MXQ14683.1"/>
    <property type="molecule type" value="Genomic_DNA"/>
</dbReference>
<name>A0A7X3MX70_9HYPH</name>
<evidence type="ECO:0000256" key="2">
    <source>
        <dbReference type="ARBA" id="ARBA00022801"/>
    </source>
</evidence>
<dbReference type="GO" id="GO:0006753">
    <property type="term" value="P:nucleoside phosphate metabolic process"/>
    <property type="evidence" value="ECO:0007669"/>
    <property type="project" value="TreeGrafter"/>
</dbReference>
<dbReference type="PROSITE" id="PS51462">
    <property type="entry name" value="NUDIX"/>
    <property type="match status" value="1"/>
</dbReference>
<evidence type="ECO:0000259" key="4">
    <source>
        <dbReference type="PROSITE" id="PS51462"/>
    </source>
</evidence>
<evidence type="ECO:0000256" key="1">
    <source>
        <dbReference type="ARBA" id="ARBA00001946"/>
    </source>
</evidence>
<comment type="caution">
    <text evidence="5">The sequence shown here is derived from an EMBL/GenBank/DDBJ whole genome shotgun (WGS) entry which is preliminary data.</text>
</comment>
<dbReference type="OrthoDB" id="9816040at2"/>
<protein>
    <recommendedName>
        <fullName evidence="3">RNA pyrophosphohydrolase</fullName>
        <ecNumber evidence="3">3.6.1.-</ecNumber>
    </recommendedName>
    <alternativeName>
        <fullName evidence="3">(Di)nucleoside polyphosphate hydrolase</fullName>
    </alternativeName>
</protein>
<dbReference type="InterPro" id="IPR015797">
    <property type="entry name" value="NUDIX_hydrolase-like_dom_sf"/>
</dbReference>